<evidence type="ECO:0000256" key="2">
    <source>
        <dbReference type="ARBA" id="ARBA00023237"/>
    </source>
</evidence>
<organism evidence="4 5">
    <name type="scientific">Fervidobacterium nodosum (strain ATCC 35602 / DSM 5306 / Rt17-B1)</name>
    <dbReference type="NCBI Taxonomy" id="381764"/>
    <lineage>
        <taxon>Bacteria</taxon>
        <taxon>Thermotogati</taxon>
        <taxon>Thermotogota</taxon>
        <taxon>Thermotogae</taxon>
        <taxon>Thermotogales</taxon>
        <taxon>Fervidobacteriaceae</taxon>
        <taxon>Fervidobacterium</taxon>
    </lineage>
</organism>
<dbReference type="KEGG" id="fno:Fnod_1072"/>
<name>A7HLY7_FERNB</name>
<proteinExistence type="predicted"/>
<sequence length="127" mass="14465">MFKVYKKGFTLTESVVAILLISIVFMVITYGLSSVINSVAMLNNFQKVTELQNFIARWVYIQTDFSNAVGEINTAFYGNPSPGNYPRLNKFSRTSIPGNYFDKFTFTIEYAPGKISDFTVYKYKSTN</sequence>
<keyword evidence="3" id="KW-1133">Transmembrane helix</keyword>
<keyword evidence="5" id="KW-1185">Reference proteome</keyword>
<dbReference type="eggNOG" id="ENOG502ZH1U">
    <property type="taxonomic scope" value="Bacteria"/>
</dbReference>
<dbReference type="InterPro" id="IPR012902">
    <property type="entry name" value="N_methyl_site"/>
</dbReference>
<dbReference type="GO" id="GO:0009279">
    <property type="term" value="C:cell outer membrane"/>
    <property type="evidence" value="ECO:0007669"/>
    <property type="project" value="UniProtKB-SubCell"/>
</dbReference>
<dbReference type="RefSeq" id="WP_011994234.1">
    <property type="nucleotide sequence ID" value="NC_009718.1"/>
</dbReference>
<dbReference type="EMBL" id="CP000771">
    <property type="protein sequence ID" value="ABS60920.1"/>
    <property type="molecule type" value="Genomic_DNA"/>
</dbReference>
<keyword evidence="3" id="KW-0472">Membrane</keyword>
<dbReference type="OrthoDB" id="47379at2"/>
<evidence type="ECO:0008006" key="6">
    <source>
        <dbReference type="Google" id="ProtNLM"/>
    </source>
</evidence>
<keyword evidence="2" id="KW-0998">Cell outer membrane</keyword>
<dbReference type="HOGENOM" id="CLU_1967272_0_0_0"/>
<keyword evidence="3" id="KW-0812">Transmembrane</keyword>
<gene>
    <name evidence="4" type="ordered locus">Fnod_1072</name>
</gene>
<reference evidence="4 5" key="2">
    <citation type="journal article" date="2009" name="Proc. Natl. Acad. Sci. U.S.A.">
        <title>On the chimeric nature, thermophilic origin, and phylogenetic placement of the Thermotogales.</title>
        <authorList>
            <person name="Zhaxybayeva O."/>
            <person name="Swithers K.S."/>
            <person name="Lapierre P."/>
            <person name="Fournier G.P."/>
            <person name="Bickhart D.M."/>
            <person name="DeBoy R.T."/>
            <person name="Nelson K.E."/>
            <person name="Nesbo C.L."/>
            <person name="Doolittle W.F."/>
            <person name="Gogarten J.P."/>
            <person name="Noll K.M."/>
        </authorList>
    </citation>
    <scope>NUCLEOTIDE SEQUENCE [LARGE SCALE GENOMIC DNA]</scope>
    <source>
        <strain evidence="5">ATCC 35602 / DSM 5306 / Rt17-B1</strain>
    </source>
</reference>
<dbReference type="AlphaFoldDB" id="A7HLY7"/>
<evidence type="ECO:0000313" key="5">
    <source>
        <dbReference type="Proteomes" id="UP000002415"/>
    </source>
</evidence>
<feature type="transmembrane region" description="Helical" evidence="3">
    <location>
        <begin position="15"/>
        <end position="36"/>
    </location>
</feature>
<dbReference type="NCBIfam" id="TIGR02532">
    <property type="entry name" value="IV_pilin_GFxxxE"/>
    <property type="match status" value="1"/>
</dbReference>
<evidence type="ECO:0000256" key="1">
    <source>
        <dbReference type="ARBA" id="ARBA00004442"/>
    </source>
</evidence>
<accession>A7HLY7</accession>
<reference evidence="4 5" key="1">
    <citation type="submission" date="2007-07" db="EMBL/GenBank/DDBJ databases">
        <title>Complete sequence of Fervidobacterium nodosum Rt17-B1.</title>
        <authorList>
            <consortium name="US DOE Joint Genome Institute"/>
            <person name="Copeland A."/>
            <person name="Lucas S."/>
            <person name="Lapidus A."/>
            <person name="Barry K."/>
            <person name="Glavina del Rio T."/>
            <person name="Dalin E."/>
            <person name="Tice H."/>
            <person name="Pitluck S."/>
            <person name="Saunders E."/>
            <person name="Brettin T."/>
            <person name="Bruce D."/>
            <person name="Detter J.C."/>
            <person name="Han C."/>
            <person name="Schmutz J."/>
            <person name="Larimer F."/>
            <person name="Land M."/>
            <person name="Hauser L."/>
            <person name="Kyrpides N."/>
            <person name="Mikhailova N."/>
            <person name="Nelson K."/>
            <person name="Gogarten J.P."/>
            <person name="Noll K."/>
            <person name="Richardson P."/>
        </authorList>
    </citation>
    <scope>NUCLEOTIDE SEQUENCE [LARGE SCALE GENOMIC DNA]</scope>
    <source>
        <strain evidence="5">ATCC 35602 / DSM 5306 / Rt17-B1</strain>
    </source>
</reference>
<dbReference type="STRING" id="381764.Fnod_1072"/>
<dbReference type="Pfam" id="PF07963">
    <property type="entry name" value="N_methyl"/>
    <property type="match status" value="1"/>
</dbReference>
<protein>
    <recommendedName>
        <fullName evidence="6">Prepilin-type N-terminal cleavage/methylation domain-containing protein</fullName>
    </recommendedName>
</protein>
<comment type="subcellular location">
    <subcellularLocation>
        <location evidence="1">Cell outer membrane</location>
    </subcellularLocation>
</comment>
<evidence type="ECO:0000256" key="3">
    <source>
        <dbReference type="SAM" id="Phobius"/>
    </source>
</evidence>
<dbReference type="Proteomes" id="UP000002415">
    <property type="component" value="Chromosome"/>
</dbReference>
<evidence type="ECO:0000313" key="4">
    <source>
        <dbReference type="EMBL" id="ABS60920.1"/>
    </source>
</evidence>